<reference evidence="1" key="1">
    <citation type="submission" date="2023-01" db="EMBL/GenBank/DDBJ databases">
        <title>Colletotrichum chrysophilum M932 genome sequence.</title>
        <authorList>
            <person name="Baroncelli R."/>
        </authorList>
    </citation>
    <scope>NUCLEOTIDE SEQUENCE</scope>
    <source>
        <strain evidence="1">M932</strain>
    </source>
</reference>
<name>A0AAD9ADF2_9PEZI</name>
<evidence type="ECO:0000313" key="1">
    <source>
        <dbReference type="EMBL" id="KAK1844930.1"/>
    </source>
</evidence>
<keyword evidence="2" id="KW-1185">Reference proteome</keyword>
<organism evidence="1 2">
    <name type="scientific">Colletotrichum chrysophilum</name>
    <dbReference type="NCBI Taxonomy" id="1836956"/>
    <lineage>
        <taxon>Eukaryota</taxon>
        <taxon>Fungi</taxon>
        <taxon>Dikarya</taxon>
        <taxon>Ascomycota</taxon>
        <taxon>Pezizomycotina</taxon>
        <taxon>Sordariomycetes</taxon>
        <taxon>Hypocreomycetidae</taxon>
        <taxon>Glomerellales</taxon>
        <taxon>Glomerellaceae</taxon>
        <taxon>Colletotrichum</taxon>
        <taxon>Colletotrichum gloeosporioides species complex</taxon>
    </lineage>
</organism>
<dbReference type="Proteomes" id="UP001243330">
    <property type="component" value="Unassembled WGS sequence"/>
</dbReference>
<dbReference type="AlphaFoldDB" id="A0AAD9ADF2"/>
<comment type="caution">
    <text evidence="1">The sequence shown here is derived from an EMBL/GenBank/DDBJ whole genome shotgun (WGS) entry which is preliminary data.</text>
</comment>
<gene>
    <name evidence="1" type="ORF">CCHR01_12441</name>
</gene>
<sequence>MPAMQHLANSPKKPQSRRWILSLSSRLAIPKFNANAARSCPGDRLQISSDDIPLALFPLLCFNNPPGEPPKPKSEYGKLLAWSLIPLRICFRQDEELLLRMLSPLMSNMSPCELRPSSPQPEMLLATTIVSSRTASNAFELVVMPGKQPMAVGHLGGCELSGQTTYDSSWRRAAKRRPRSPALRFCRRRKLVERSSLQLLRAIRLQYKVRSQMAKQLLPSTNRAVSQS</sequence>
<dbReference type="EMBL" id="JAQOWY010000292">
    <property type="protein sequence ID" value="KAK1844930.1"/>
    <property type="molecule type" value="Genomic_DNA"/>
</dbReference>
<protein>
    <submittedName>
        <fullName evidence="1">Uncharacterized protein</fullName>
    </submittedName>
</protein>
<accession>A0AAD9ADF2</accession>
<evidence type="ECO:0000313" key="2">
    <source>
        <dbReference type="Proteomes" id="UP001243330"/>
    </source>
</evidence>
<proteinExistence type="predicted"/>